<evidence type="ECO:0000313" key="2">
    <source>
        <dbReference type="Proteomes" id="UP000644140"/>
    </source>
</evidence>
<dbReference type="RefSeq" id="WP_121775687.1">
    <property type="nucleotide sequence ID" value="NZ_BKNL01000067.1"/>
</dbReference>
<reference evidence="1" key="1">
    <citation type="submission" date="2022-02" db="EMBL/GenBank/DDBJ databases">
        <title>Characterization of Tn125 harboring carbapenem-resistant Acinetobacter bereziniae clinical isolates.</title>
        <authorList>
            <person name="Wong N.-K."/>
            <person name="Pan Q."/>
        </authorList>
    </citation>
    <scope>NUCLEOTIDE SEQUENCE</scope>
    <source>
        <strain evidence="1">GD03393</strain>
    </source>
</reference>
<name>A0A8I1DDN9_ACIBZ</name>
<organism evidence="1 2">
    <name type="scientific">Acinetobacter bereziniae</name>
    <name type="common">Acinetobacter genomosp. 10</name>
    <dbReference type="NCBI Taxonomy" id="106648"/>
    <lineage>
        <taxon>Bacteria</taxon>
        <taxon>Pseudomonadati</taxon>
        <taxon>Pseudomonadota</taxon>
        <taxon>Gammaproteobacteria</taxon>
        <taxon>Moraxellales</taxon>
        <taxon>Moraxellaceae</taxon>
        <taxon>Acinetobacter</taxon>
    </lineage>
</organism>
<proteinExistence type="predicted"/>
<dbReference type="AlphaFoldDB" id="A0A8I1DDN9"/>
<dbReference type="EMBL" id="CP092085">
    <property type="protein sequence ID" value="UUN99584.1"/>
    <property type="molecule type" value="Genomic_DNA"/>
</dbReference>
<dbReference type="Proteomes" id="UP000644140">
    <property type="component" value="Chromosome"/>
</dbReference>
<sequence>MIKRELSITELFGVLSVVALTISVFSNAYFYYSLDAIWVMSILSPTFYIFEILKVLVLMAGSILVVGFLMDIFKWMIKKSYKFRQKKRFKLSTQNILTDCKYKEIFKQNESFQFWQTTFVIVIVICTIIVVLFTLFGLIKFNSMLWNSFLIGLTLGIFTNKEIKKDKELKLFVFIVFFALTTCFSAQIKLNDIEKLSVAKLKNDKELINWYVLDGSQDKLILLQQSSRNVIKIVKFEEIDRIISNKK</sequence>
<protein>
    <submittedName>
        <fullName evidence="1">Uncharacterized protein</fullName>
    </submittedName>
</protein>
<gene>
    <name evidence="1" type="ORF">I9054_009110</name>
</gene>
<accession>A0A8I1DDN9</accession>
<evidence type="ECO:0000313" key="1">
    <source>
        <dbReference type="EMBL" id="UUN99584.1"/>
    </source>
</evidence>